<name>A0A7S1PKX6_ALECA</name>
<dbReference type="SUPFAM" id="SSF52540">
    <property type="entry name" value="P-loop containing nucleoside triphosphate hydrolases"/>
    <property type="match status" value="1"/>
</dbReference>
<proteinExistence type="predicted"/>
<feature type="domain" description="Peptidase S74" evidence="12">
    <location>
        <begin position="41"/>
        <end position="159"/>
    </location>
</feature>
<feature type="signal peptide" evidence="11">
    <location>
        <begin position="1"/>
        <end position="25"/>
    </location>
</feature>
<dbReference type="InterPro" id="IPR021911">
    <property type="entry name" value="ATAD3_N"/>
</dbReference>
<feature type="region of interest" description="Disordered" evidence="10">
    <location>
        <begin position="808"/>
        <end position="840"/>
    </location>
</feature>
<evidence type="ECO:0000256" key="3">
    <source>
        <dbReference type="ARBA" id="ARBA00022741"/>
    </source>
</evidence>
<evidence type="ECO:0000256" key="9">
    <source>
        <dbReference type="ARBA" id="ARBA00023271"/>
    </source>
</evidence>
<evidence type="ECO:0000313" key="13">
    <source>
        <dbReference type="EMBL" id="CAD9086499.1"/>
    </source>
</evidence>
<gene>
    <name evidence="13" type="ORF">ACAT0790_LOCUS73</name>
</gene>
<evidence type="ECO:0000256" key="7">
    <source>
        <dbReference type="ARBA" id="ARBA00023128"/>
    </source>
</evidence>
<organism evidence="13">
    <name type="scientific">Alexandrium catenella</name>
    <name type="common">Red tide dinoflagellate</name>
    <name type="synonym">Gonyaulax catenella</name>
    <dbReference type="NCBI Taxonomy" id="2925"/>
    <lineage>
        <taxon>Eukaryota</taxon>
        <taxon>Sar</taxon>
        <taxon>Alveolata</taxon>
        <taxon>Dinophyceae</taxon>
        <taxon>Gonyaulacales</taxon>
        <taxon>Pyrocystaceae</taxon>
        <taxon>Alexandrium</taxon>
    </lineage>
</organism>
<feature type="region of interest" description="Disordered" evidence="10">
    <location>
        <begin position="282"/>
        <end position="331"/>
    </location>
</feature>
<evidence type="ECO:0000256" key="10">
    <source>
        <dbReference type="SAM" id="MobiDB-lite"/>
    </source>
</evidence>
<dbReference type="PANTHER" id="PTHR23075">
    <property type="entry name" value="PUTATIVE ATP-ASE"/>
    <property type="match status" value="1"/>
</dbReference>
<evidence type="ECO:0000256" key="11">
    <source>
        <dbReference type="SAM" id="SignalP"/>
    </source>
</evidence>
<dbReference type="PROSITE" id="PS51688">
    <property type="entry name" value="ICA"/>
    <property type="match status" value="1"/>
</dbReference>
<reference evidence="13" key="1">
    <citation type="submission" date="2021-01" db="EMBL/GenBank/DDBJ databases">
        <authorList>
            <person name="Corre E."/>
            <person name="Pelletier E."/>
            <person name="Niang G."/>
            <person name="Scheremetjew M."/>
            <person name="Finn R."/>
            <person name="Kale V."/>
            <person name="Holt S."/>
            <person name="Cochrane G."/>
            <person name="Meng A."/>
            <person name="Brown T."/>
            <person name="Cohen L."/>
        </authorList>
    </citation>
    <scope>NUCLEOTIDE SEQUENCE</scope>
    <source>
        <strain evidence="13">OF101</strain>
    </source>
</reference>
<comment type="subcellular location">
    <subcellularLocation>
        <location evidence="1">Mitochondrion inner membrane</location>
    </subcellularLocation>
    <subcellularLocation>
        <location evidence="2">Mitochondrion matrix</location>
        <location evidence="2">Mitochondrion nucleoid</location>
    </subcellularLocation>
</comment>
<feature type="chain" id="PRO_5030874308" description="Peptidase S74 domain-containing protein" evidence="11">
    <location>
        <begin position="26"/>
        <end position="840"/>
    </location>
</feature>
<dbReference type="GO" id="GO:0007005">
    <property type="term" value="P:mitochondrion organization"/>
    <property type="evidence" value="ECO:0007669"/>
    <property type="project" value="TreeGrafter"/>
</dbReference>
<dbReference type="Pfam" id="PF00004">
    <property type="entry name" value="AAA"/>
    <property type="match status" value="1"/>
</dbReference>
<keyword evidence="7" id="KW-0496">Mitochondrion</keyword>
<dbReference type="Pfam" id="PF12037">
    <property type="entry name" value="ATAD3_N"/>
    <property type="match status" value="1"/>
</dbReference>
<feature type="compositionally biased region" description="Basic and acidic residues" evidence="10">
    <location>
        <begin position="285"/>
        <end position="313"/>
    </location>
</feature>
<keyword evidence="8" id="KW-0472">Membrane</keyword>
<dbReference type="AlphaFoldDB" id="A0A7S1PKX6"/>
<dbReference type="InterPro" id="IPR030392">
    <property type="entry name" value="S74_ICA"/>
</dbReference>
<protein>
    <recommendedName>
        <fullName evidence="12">Peptidase S74 domain-containing protein</fullName>
    </recommendedName>
</protein>
<evidence type="ECO:0000259" key="12">
    <source>
        <dbReference type="PROSITE" id="PS51688"/>
    </source>
</evidence>
<dbReference type="InterPro" id="IPR003959">
    <property type="entry name" value="ATPase_AAA_core"/>
</dbReference>
<accession>A0A7S1PKX6</accession>
<keyword evidence="9" id="KW-1135">Mitochondrion nucleoid</keyword>
<dbReference type="EMBL" id="HBGE01000101">
    <property type="protein sequence ID" value="CAD9086499.1"/>
    <property type="molecule type" value="Transcribed_RNA"/>
</dbReference>
<dbReference type="GO" id="GO:0005524">
    <property type="term" value="F:ATP binding"/>
    <property type="evidence" value="ECO:0007669"/>
    <property type="project" value="UniProtKB-KW"/>
</dbReference>
<evidence type="ECO:0000256" key="6">
    <source>
        <dbReference type="ARBA" id="ARBA00023054"/>
    </source>
</evidence>
<dbReference type="SMART" id="SM00382">
    <property type="entry name" value="AAA"/>
    <property type="match status" value="1"/>
</dbReference>
<evidence type="ECO:0000256" key="1">
    <source>
        <dbReference type="ARBA" id="ARBA00004273"/>
    </source>
</evidence>
<dbReference type="PANTHER" id="PTHR23075:SF0">
    <property type="entry name" value="ATPASE FAMILY AAA DOMAIN-CONTAINING PROTEIN 3"/>
    <property type="match status" value="1"/>
</dbReference>
<dbReference type="GO" id="GO:0008270">
    <property type="term" value="F:zinc ion binding"/>
    <property type="evidence" value="ECO:0007669"/>
    <property type="project" value="TreeGrafter"/>
</dbReference>
<keyword evidence="4" id="KW-0999">Mitochondrion inner membrane</keyword>
<dbReference type="GO" id="GO:0016887">
    <property type="term" value="F:ATP hydrolysis activity"/>
    <property type="evidence" value="ECO:0007669"/>
    <property type="project" value="InterPro"/>
</dbReference>
<keyword evidence="6" id="KW-0175">Coiled coil</keyword>
<dbReference type="Pfam" id="PF13884">
    <property type="entry name" value="Peptidase_S74"/>
    <property type="match status" value="1"/>
</dbReference>
<dbReference type="InterPro" id="IPR003593">
    <property type="entry name" value="AAA+_ATPase"/>
</dbReference>
<evidence type="ECO:0000256" key="8">
    <source>
        <dbReference type="ARBA" id="ARBA00023136"/>
    </source>
</evidence>
<dbReference type="GO" id="GO:0042645">
    <property type="term" value="C:mitochondrial nucleoid"/>
    <property type="evidence" value="ECO:0007669"/>
    <property type="project" value="UniProtKB-SubCell"/>
</dbReference>
<sequence length="840" mass="95667">MSAFLRHGVALHAVIGLLRPLPTSGNWLLQCSSCVDQAYFSDDNLKENVRDAPLKVLYAQLKQIRLREFEHREDEFYNKFFSKRQLGIITQELQTVMPAAVSLLPERRWVNAKGVSNVTKNVMMLRESHVLMVALGSLQHLAQRADHWDKSIDTLEGDMEAVVEEQNDNRRKREEMLDQIIRTVAKVEVLQHALGKTEESFVELGHDVASARHDLEIATNRTNAQDAVIQKFMDDFRYAVEREARQDLVEKRKASEAEVEVALIKRSIEKLRWEEEQKTIQLRNQEQRQSEDHSSKLHQERVAHETAQKKTADLDVMQSQEESNMRQEEHKRQGEKELLLLRLQSDERRAEMGVQEAIEKAKVEEAAKIKAARENEDVNVRAMRAEMQEKRQQTLAAIKATADIIFNWVANIYSSPQNLVLAIASVIVAIGGVYFMREMAVLLREQLNKRLGRPSLVRMTNRRGPLQQAWTLLLRLLRLRQPHGAEFNDVVLHPALQQQVMRLADATRSAKKRRMPLQHTMFYGPPGTGKTMVAQRFAEYSGLEYAIMSGGDVAPLEEQAVTELHKLFKWVHRSRRGVLLFIDEADAFLASRQNAGHMSETLRNALTTMLYHTGTPSSQFMMVCATNRPGDLDNAMLDRLDESVEFGLPDVDARKGMIHLYYNMYIAKPLSLEPVYAKDSPQRKAAEKKAAEQQREPTGLRKFLTRRGAAKAKEAAAPKVPKEEVVDELALAEVARKLHGFSGREISKLFTSLQTHVLYSSKADEGGIFRLTRSMLYEVVNAKVQEHDRCADFQVRGYNYENTEQKMYSNGPSPMPTPTLNARPGPCFARGNHPVSQPAA</sequence>
<keyword evidence="5" id="KW-0067">ATP-binding</keyword>
<dbReference type="GO" id="GO:0005743">
    <property type="term" value="C:mitochondrial inner membrane"/>
    <property type="evidence" value="ECO:0007669"/>
    <property type="project" value="UniProtKB-SubCell"/>
</dbReference>
<keyword evidence="3" id="KW-0547">Nucleotide-binding</keyword>
<dbReference type="Gene3D" id="3.40.50.300">
    <property type="entry name" value="P-loop containing nucleotide triphosphate hydrolases"/>
    <property type="match status" value="1"/>
</dbReference>
<dbReference type="InterPro" id="IPR027417">
    <property type="entry name" value="P-loop_NTPase"/>
</dbReference>
<evidence type="ECO:0000256" key="5">
    <source>
        <dbReference type="ARBA" id="ARBA00022840"/>
    </source>
</evidence>
<evidence type="ECO:0000256" key="4">
    <source>
        <dbReference type="ARBA" id="ARBA00022792"/>
    </source>
</evidence>
<keyword evidence="11" id="KW-0732">Signal</keyword>
<evidence type="ECO:0000256" key="2">
    <source>
        <dbReference type="ARBA" id="ARBA00004436"/>
    </source>
</evidence>